<sequence>MVKVLIVLAVLILVAAAVSRMRGRRSVGPVRQRMPVFVPLVGALFVAVGGLMGLASFTENNAGGMLWPLRIASVAVALAGVGFLLMYRNFYVEPRVDEIAFRTVWGREAVIAYADITDFSVRASGGQFRLTVRGSSGPRLRLNPRLFDISPLLRANEFRQHNGRWPLRGEMHGGAGAAR</sequence>
<evidence type="ECO:0000313" key="3">
    <source>
        <dbReference type="Proteomes" id="UP000033740"/>
    </source>
</evidence>
<feature type="transmembrane region" description="Helical" evidence="1">
    <location>
        <begin position="36"/>
        <end position="55"/>
    </location>
</feature>
<dbReference type="EMBL" id="JYIX01000013">
    <property type="protein sequence ID" value="KJL37151.1"/>
    <property type="molecule type" value="Genomic_DNA"/>
</dbReference>
<keyword evidence="1" id="KW-0812">Transmembrane</keyword>
<gene>
    <name evidence="2" type="ORF">RS86_00109</name>
</gene>
<keyword evidence="3" id="KW-1185">Reference proteome</keyword>
<dbReference type="PATRIC" id="fig|582680.6.peg.111"/>
<organism evidence="2 3">
    <name type="scientific">Microbacterium azadirachtae</name>
    <dbReference type="NCBI Taxonomy" id="582680"/>
    <lineage>
        <taxon>Bacteria</taxon>
        <taxon>Bacillati</taxon>
        <taxon>Actinomycetota</taxon>
        <taxon>Actinomycetes</taxon>
        <taxon>Micrococcales</taxon>
        <taxon>Microbacteriaceae</taxon>
        <taxon>Microbacterium</taxon>
    </lineage>
</organism>
<dbReference type="STRING" id="582680.RS86_00109"/>
<evidence type="ECO:0000313" key="2">
    <source>
        <dbReference type="EMBL" id="KJL37151.1"/>
    </source>
</evidence>
<accession>A0A0F0M0I2</accession>
<evidence type="ECO:0008006" key="4">
    <source>
        <dbReference type="Google" id="ProtNLM"/>
    </source>
</evidence>
<reference evidence="2 3" key="1">
    <citation type="submission" date="2015-02" db="EMBL/GenBank/DDBJ databases">
        <title>Draft genome sequences of ten Microbacterium spp. with emphasis on heavy metal contaminated environments.</title>
        <authorList>
            <person name="Corretto E."/>
        </authorList>
    </citation>
    <scope>NUCLEOTIDE SEQUENCE [LARGE SCALE GENOMIC DNA]</scope>
    <source>
        <strain evidence="2 3">ARN176</strain>
    </source>
</reference>
<keyword evidence="1" id="KW-1133">Transmembrane helix</keyword>
<name>A0A0F0M0I2_9MICO</name>
<comment type="caution">
    <text evidence="2">The sequence shown here is derived from an EMBL/GenBank/DDBJ whole genome shotgun (WGS) entry which is preliminary data.</text>
</comment>
<protein>
    <recommendedName>
        <fullName evidence="4">PH domain-containing protein</fullName>
    </recommendedName>
</protein>
<evidence type="ECO:0000256" key="1">
    <source>
        <dbReference type="SAM" id="Phobius"/>
    </source>
</evidence>
<keyword evidence="1" id="KW-0472">Membrane</keyword>
<dbReference type="AlphaFoldDB" id="A0A0F0M0I2"/>
<feature type="transmembrane region" description="Helical" evidence="1">
    <location>
        <begin position="67"/>
        <end position="87"/>
    </location>
</feature>
<proteinExistence type="predicted"/>
<dbReference type="Proteomes" id="UP000033740">
    <property type="component" value="Unassembled WGS sequence"/>
</dbReference>